<dbReference type="Ensembl" id="ENSPMRT00000036262.1">
    <property type="protein sequence ID" value="ENSPMRP00000034181.1"/>
    <property type="gene ID" value="ENSPMRG00000022188.1"/>
</dbReference>
<dbReference type="GeneTree" id="ENSGT00940000170879"/>
<evidence type="ECO:0000313" key="1">
    <source>
        <dbReference type="Ensembl" id="ENSPMRP00000034181.1"/>
    </source>
</evidence>
<reference evidence="1" key="2">
    <citation type="submission" date="2025-09" db="UniProtKB">
        <authorList>
            <consortium name="Ensembl"/>
        </authorList>
    </citation>
    <scope>IDENTIFICATION</scope>
</reference>
<reference evidence="1" key="1">
    <citation type="submission" date="2025-08" db="UniProtKB">
        <authorList>
            <consortium name="Ensembl"/>
        </authorList>
    </citation>
    <scope>IDENTIFICATION</scope>
</reference>
<evidence type="ECO:0000313" key="2">
    <source>
        <dbReference type="Proteomes" id="UP000472272"/>
    </source>
</evidence>
<proteinExistence type="predicted"/>
<organism evidence="1 2">
    <name type="scientific">Podarcis muralis</name>
    <name type="common">Wall lizard</name>
    <name type="synonym">Lacerta muralis</name>
    <dbReference type="NCBI Taxonomy" id="64176"/>
    <lineage>
        <taxon>Eukaryota</taxon>
        <taxon>Metazoa</taxon>
        <taxon>Chordata</taxon>
        <taxon>Craniata</taxon>
        <taxon>Vertebrata</taxon>
        <taxon>Euteleostomi</taxon>
        <taxon>Lepidosauria</taxon>
        <taxon>Squamata</taxon>
        <taxon>Bifurcata</taxon>
        <taxon>Unidentata</taxon>
        <taxon>Episquamata</taxon>
        <taxon>Laterata</taxon>
        <taxon>Lacertibaenia</taxon>
        <taxon>Lacertidae</taxon>
        <taxon>Podarcis</taxon>
    </lineage>
</organism>
<accession>A0A670KBK8</accession>
<protein>
    <submittedName>
        <fullName evidence="1">Uncharacterized protein</fullName>
    </submittedName>
</protein>
<dbReference type="Proteomes" id="UP000472272">
    <property type="component" value="Unplaced"/>
</dbReference>
<keyword evidence="2" id="KW-1185">Reference proteome</keyword>
<name>A0A670KBK8_PODMU</name>
<sequence>MGSNASWASVNASERGPYHAVASALNASSAQIAGINRSAHGNGTSQGEAYRDEQTYRHFTTAVQVIIFIGSLLGKTCVGFFENNFFKNSNRRRNMFVCSWFFSTKEYFIVITFGTII</sequence>
<dbReference type="AlphaFoldDB" id="A0A670KBK8"/>